<feature type="domain" description="Cytochrome c" evidence="6">
    <location>
        <begin position="328"/>
        <end position="459"/>
    </location>
</feature>
<dbReference type="PANTHER" id="PTHR30600">
    <property type="entry name" value="CYTOCHROME C PEROXIDASE-RELATED"/>
    <property type="match status" value="1"/>
</dbReference>
<proteinExistence type="predicted"/>
<evidence type="ECO:0000313" key="7">
    <source>
        <dbReference type="EMBL" id="RKS25331.1"/>
    </source>
</evidence>
<dbReference type="SUPFAM" id="SSF46626">
    <property type="entry name" value="Cytochrome c"/>
    <property type="match status" value="1"/>
</dbReference>
<evidence type="ECO:0000259" key="6">
    <source>
        <dbReference type="PROSITE" id="PS51007"/>
    </source>
</evidence>
<gene>
    <name evidence="7" type="ORF">CLV94_0361</name>
</gene>
<dbReference type="InterPro" id="IPR010538">
    <property type="entry name" value="DHOR"/>
</dbReference>
<dbReference type="PIRSF" id="PIRSF028099">
    <property type="entry name" value="DUF1111"/>
    <property type="match status" value="1"/>
</dbReference>
<dbReference type="AlphaFoldDB" id="A0A495MH72"/>
<protein>
    <submittedName>
        <fullName evidence="7">CxxC motif-containing protein (DUF1111 family)</fullName>
    </submittedName>
</protein>
<evidence type="ECO:0000256" key="4">
    <source>
        <dbReference type="PROSITE-ProRule" id="PRU00433"/>
    </source>
</evidence>
<reference evidence="7 8" key="1">
    <citation type="submission" date="2018-10" db="EMBL/GenBank/DDBJ databases">
        <title>Genomic Encyclopedia of Archaeal and Bacterial Type Strains, Phase II (KMG-II): from individual species to whole genera.</title>
        <authorList>
            <person name="Goeker M."/>
        </authorList>
    </citation>
    <scope>NUCLEOTIDE SEQUENCE [LARGE SCALE GENOMIC DNA]</scope>
    <source>
        <strain evidence="7 8">DSM 29537</strain>
    </source>
</reference>
<evidence type="ECO:0000256" key="3">
    <source>
        <dbReference type="ARBA" id="ARBA00023004"/>
    </source>
</evidence>
<evidence type="ECO:0000313" key="8">
    <source>
        <dbReference type="Proteomes" id="UP000277579"/>
    </source>
</evidence>
<keyword evidence="2 4" id="KW-0479">Metal-binding</keyword>
<dbReference type="EMBL" id="RBLC01000001">
    <property type="protein sequence ID" value="RKS25331.1"/>
    <property type="molecule type" value="Genomic_DNA"/>
</dbReference>
<keyword evidence="3 4" id="KW-0408">Iron</keyword>
<dbReference type="PROSITE" id="PS51257">
    <property type="entry name" value="PROKAR_LIPOPROTEIN"/>
    <property type="match status" value="1"/>
</dbReference>
<dbReference type="Gene3D" id="1.10.760.10">
    <property type="entry name" value="Cytochrome c-like domain"/>
    <property type="match status" value="1"/>
</dbReference>
<dbReference type="PROSITE" id="PS51007">
    <property type="entry name" value="CYTC"/>
    <property type="match status" value="1"/>
</dbReference>
<evidence type="ECO:0000256" key="5">
    <source>
        <dbReference type="SAM" id="MobiDB-lite"/>
    </source>
</evidence>
<dbReference type="InterPro" id="IPR051395">
    <property type="entry name" value="Cytochrome_c_Peroxidase/MauG"/>
</dbReference>
<dbReference type="OrthoDB" id="9805202at2"/>
<evidence type="ECO:0000256" key="2">
    <source>
        <dbReference type="ARBA" id="ARBA00022723"/>
    </source>
</evidence>
<keyword evidence="8" id="KW-1185">Reference proteome</keyword>
<comment type="caution">
    <text evidence="7">The sequence shown here is derived from an EMBL/GenBank/DDBJ whole genome shotgun (WGS) entry which is preliminary data.</text>
</comment>
<dbReference type="GO" id="GO:0009055">
    <property type="term" value="F:electron transfer activity"/>
    <property type="evidence" value="ECO:0007669"/>
    <property type="project" value="InterPro"/>
</dbReference>
<organism evidence="7 8">
    <name type="scientific">Flavobacterium endophyticum</name>
    <dbReference type="NCBI Taxonomy" id="1540163"/>
    <lineage>
        <taxon>Bacteria</taxon>
        <taxon>Pseudomonadati</taxon>
        <taxon>Bacteroidota</taxon>
        <taxon>Flavobacteriia</taxon>
        <taxon>Flavobacteriales</taxon>
        <taxon>Flavobacteriaceae</taxon>
        <taxon>Flavobacterium</taxon>
    </lineage>
</organism>
<dbReference type="GO" id="GO:0004130">
    <property type="term" value="F:cytochrome-c peroxidase activity"/>
    <property type="evidence" value="ECO:0007669"/>
    <property type="project" value="TreeGrafter"/>
</dbReference>
<sequence length="459" mass="49817">MIRKGFLLASLGLTLLSCDKNDDESYIDIDLSERMYAGGETTIFSATSIAFRTPAPNLSAADLQMHLMGDTQFEAVFVTAPALVNSGLGSIFNNSSCISCHPNDGRPNFPANLNSRSGLLMRASIFGQDEHGGPNPIPGFGVQIQNQAVFGFLPEARYQAAFIEKTETLADGTVIVLQKPVISLVDPYTNLPGGLMLSPRIATPVFGLGLLEAITEQDILANQDINDANGDGISGKANYVWDPYLRQTVLGRFGWKANTGTLLVQCTAAYVEDMGITNYVFPNETGHNQSNGQDGRDDDPEIPQAIVDQVVLYCKTLAVPGARNINSKSVKEGARLFESLECSKCHIPKQVTGPSSISALAYQTIYPYSDMLLHDMGDDLADDRPDFLATGREWKTRPLWGIGLTGLVNGHTTFLHDGRAKNLTEAILWHGGEAQKAKEKFKQLSAAKRNALLDFLNSL</sequence>
<dbReference type="Pfam" id="PF06537">
    <property type="entry name" value="DHOR"/>
    <property type="match status" value="1"/>
</dbReference>
<accession>A0A495MH72</accession>
<name>A0A495MH72_9FLAO</name>
<dbReference type="Proteomes" id="UP000277579">
    <property type="component" value="Unassembled WGS sequence"/>
</dbReference>
<evidence type="ECO:0000256" key="1">
    <source>
        <dbReference type="ARBA" id="ARBA00022617"/>
    </source>
</evidence>
<feature type="region of interest" description="Disordered" evidence="5">
    <location>
        <begin position="282"/>
        <end position="301"/>
    </location>
</feature>
<keyword evidence="1 4" id="KW-0349">Heme</keyword>
<dbReference type="InterPro" id="IPR009056">
    <property type="entry name" value="Cyt_c-like_dom"/>
</dbReference>
<dbReference type="PANTHER" id="PTHR30600:SF4">
    <property type="entry name" value="CYTOCHROME C DOMAIN-CONTAINING PROTEIN"/>
    <property type="match status" value="1"/>
</dbReference>
<dbReference type="GO" id="GO:0020037">
    <property type="term" value="F:heme binding"/>
    <property type="evidence" value="ECO:0007669"/>
    <property type="project" value="InterPro"/>
</dbReference>
<dbReference type="InterPro" id="IPR036909">
    <property type="entry name" value="Cyt_c-like_dom_sf"/>
</dbReference>
<dbReference type="GO" id="GO:0046872">
    <property type="term" value="F:metal ion binding"/>
    <property type="evidence" value="ECO:0007669"/>
    <property type="project" value="UniProtKB-KW"/>
</dbReference>
<dbReference type="RefSeq" id="WP_121374743.1">
    <property type="nucleotide sequence ID" value="NZ_RBLC01000001.1"/>
</dbReference>